<keyword evidence="3" id="KW-1185">Reference proteome</keyword>
<proteinExistence type="predicted"/>
<name>A0AAN8F8I5_TRICO</name>
<dbReference type="EMBL" id="WIXE01017761">
    <property type="protein sequence ID" value="KAK5971454.1"/>
    <property type="molecule type" value="Genomic_DNA"/>
</dbReference>
<dbReference type="Proteomes" id="UP001331761">
    <property type="component" value="Unassembled WGS sequence"/>
</dbReference>
<feature type="compositionally biased region" description="Low complexity" evidence="1">
    <location>
        <begin position="200"/>
        <end position="209"/>
    </location>
</feature>
<protein>
    <submittedName>
        <fullName evidence="2">Uncharacterized protein</fullName>
    </submittedName>
</protein>
<dbReference type="AlphaFoldDB" id="A0AAN8F8I5"/>
<evidence type="ECO:0000256" key="1">
    <source>
        <dbReference type="SAM" id="MobiDB-lite"/>
    </source>
</evidence>
<reference evidence="2 3" key="1">
    <citation type="submission" date="2019-10" db="EMBL/GenBank/DDBJ databases">
        <title>Assembly and Annotation for the nematode Trichostrongylus colubriformis.</title>
        <authorList>
            <person name="Martin J."/>
        </authorList>
    </citation>
    <scope>NUCLEOTIDE SEQUENCE [LARGE SCALE GENOMIC DNA]</scope>
    <source>
        <strain evidence="2">G859</strain>
        <tissue evidence="2">Whole worm</tissue>
    </source>
</reference>
<evidence type="ECO:0000313" key="2">
    <source>
        <dbReference type="EMBL" id="KAK5971454.1"/>
    </source>
</evidence>
<comment type="caution">
    <text evidence="2">The sequence shown here is derived from an EMBL/GenBank/DDBJ whole genome shotgun (WGS) entry which is preliminary data.</text>
</comment>
<feature type="region of interest" description="Disordered" evidence="1">
    <location>
        <begin position="1"/>
        <end position="25"/>
    </location>
</feature>
<feature type="region of interest" description="Disordered" evidence="1">
    <location>
        <begin position="189"/>
        <end position="242"/>
    </location>
</feature>
<evidence type="ECO:0000313" key="3">
    <source>
        <dbReference type="Proteomes" id="UP001331761"/>
    </source>
</evidence>
<accession>A0AAN8F8I5</accession>
<organism evidence="2 3">
    <name type="scientific">Trichostrongylus colubriformis</name>
    <name type="common">Black scour worm</name>
    <dbReference type="NCBI Taxonomy" id="6319"/>
    <lineage>
        <taxon>Eukaryota</taxon>
        <taxon>Metazoa</taxon>
        <taxon>Ecdysozoa</taxon>
        <taxon>Nematoda</taxon>
        <taxon>Chromadorea</taxon>
        <taxon>Rhabditida</taxon>
        <taxon>Rhabditina</taxon>
        <taxon>Rhabditomorpha</taxon>
        <taxon>Strongyloidea</taxon>
        <taxon>Trichostrongylidae</taxon>
        <taxon>Trichostrongylus</taxon>
    </lineage>
</organism>
<sequence>FHKADLLQSMHHRGRTTPDPRIIRPPDSLVVIGDYDEYDTKEVSAGVQTTTPSVPADIANVFTRKPGGIALPKSSISEEVIPIRAESTPSTQTPLGWSVKVLPVQKIPTQPVGGEVAPHFAVDGDASTPDDAESQPAPRPLLKTFSIAPSKIKALPAGIPDFIEPRVIQFINHIRTTQPPYKMAFRTIRPSRPGWNPHGTPANARTRPTASPPPPQPQAHLKKPTRPWNPESHRPQPSQVQQTCGVAPDFTPCLCWIAVDERIFQLVVYHFVATTSLKPRYARRWIVANVASSVLPHT</sequence>
<feature type="non-terminal residue" evidence="2">
    <location>
        <position position="1"/>
    </location>
</feature>
<gene>
    <name evidence="2" type="ORF">GCK32_014612</name>
</gene>